<keyword evidence="2" id="KW-0012">Acyltransferase</keyword>
<dbReference type="InterPro" id="IPR016181">
    <property type="entry name" value="Acyl_CoA_acyltransferase"/>
</dbReference>
<sequence>MNDLEFAYLNNDSPANDELDAFARAQAGASAYHLAAWRRAVETAYGYPGQVLVARRGGAIQGLLPLSAVARPLGKPRWISLPFCDLGGPLAATPDIAEALAARARKDVGAGGATGLELRCSAPDTVEEAALEGRKVRMLLGLPDSAAALMQSYPPKLRSQVRKAEKNGLTSEVVTGAAAVAEFYDVYSRNMRRLGSPPHSRGWFDAIHRHYSASQDMFIVIVRHEGKAVGAGWVLLCGDKAVIPWASTLADYNPLAPNMLLYWAIQSRLCETGVRQFDFGRSTYGEGTYKFKKQWGAVPVALDWKEWDAQGVAPIVAPTTGGGAKSSLRPLVESAWQKLPLAVTNSLGPRLRRYITL</sequence>
<keyword evidence="3" id="KW-1185">Reference proteome</keyword>
<dbReference type="Pfam" id="PF13480">
    <property type="entry name" value="Acetyltransf_6"/>
    <property type="match status" value="1"/>
</dbReference>
<gene>
    <name evidence="2" type="ORF">ACFOPH_18010</name>
</gene>
<organism evidence="2 3">
    <name type="scientific">Massilia haematophila</name>
    <dbReference type="NCBI Taxonomy" id="457923"/>
    <lineage>
        <taxon>Bacteria</taxon>
        <taxon>Pseudomonadati</taxon>
        <taxon>Pseudomonadota</taxon>
        <taxon>Betaproteobacteria</taxon>
        <taxon>Burkholderiales</taxon>
        <taxon>Oxalobacteraceae</taxon>
        <taxon>Telluria group</taxon>
        <taxon>Massilia</taxon>
    </lineage>
</organism>
<dbReference type="EMBL" id="JBHRVV010000001">
    <property type="protein sequence ID" value="MFC3460131.1"/>
    <property type="molecule type" value="Genomic_DNA"/>
</dbReference>
<dbReference type="GO" id="GO:0016746">
    <property type="term" value="F:acyltransferase activity"/>
    <property type="evidence" value="ECO:0007669"/>
    <property type="project" value="UniProtKB-KW"/>
</dbReference>
<dbReference type="PANTHER" id="PTHR36174">
    <property type="entry name" value="LIPID II:GLYCINE GLYCYLTRANSFERASE"/>
    <property type="match status" value="1"/>
</dbReference>
<dbReference type="RefSeq" id="WP_379736748.1">
    <property type="nucleotide sequence ID" value="NZ_JBHRVV010000001.1"/>
</dbReference>
<dbReference type="PANTHER" id="PTHR36174:SF1">
    <property type="entry name" value="LIPID II:GLYCINE GLYCYLTRANSFERASE"/>
    <property type="match status" value="1"/>
</dbReference>
<accession>A0ABV7PP44</accession>
<comment type="caution">
    <text evidence="2">The sequence shown here is derived from an EMBL/GenBank/DDBJ whole genome shotgun (WGS) entry which is preliminary data.</text>
</comment>
<evidence type="ECO:0000313" key="2">
    <source>
        <dbReference type="EMBL" id="MFC3460131.1"/>
    </source>
</evidence>
<evidence type="ECO:0000313" key="3">
    <source>
        <dbReference type="Proteomes" id="UP001595665"/>
    </source>
</evidence>
<dbReference type="EC" id="2.3.1.-" evidence="2"/>
<reference evidence="3" key="1">
    <citation type="journal article" date="2019" name="Int. J. Syst. Evol. Microbiol.">
        <title>The Global Catalogue of Microorganisms (GCM) 10K type strain sequencing project: providing services to taxonomists for standard genome sequencing and annotation.</title>
        <authorList>
            <consortium name="The Broad Institute Genomics Platform"/>
            <consortium name="The Broad Institute Genome Sequencing Center for Infectious Disease"/>
            <person name="Wu L."/>
            <person name="Ma J."/>
        </authorList>
    </citation>
    <scope>NUCLEOTIDE SEQUENCE [LARGE SCALE GENOMIC DNA]</scope>
    <source>
        <strain evidence="3">CCM 7480</strain>
    </source>
</reference>
<protein>
    <submittedName>
        <fullName evidence="2">GNAT family N-acetyltransferase</fullName>
        <ecNumber evidence="2">2.3.1.-</ecNumber>
    </submittedName>
</protein>
<dbReference type="InterPro" id="IPR038740">
    <property type="entry name" value="BioF2-like_GNAT_dom"/>
</dbReference>
<feature type="domain" description="BioF2-like acetyltransferase" evidence="1">
    <location>
        <begin position="156"/>
        <end position="292"/>
    </location>
</feature>
<dbReference type="InterPro" id="IPR050644">
    <property type="entry name" value="PG_Glycine_Bridge_Synth"/>
</dbReference>
<name>A0ABV7PP44_9BURK</name>
<evidence type="ECO:0000259" key="1">
    <source>
        <dbReference type="Pfam" id="PF13480"/>
    </source>
</evidence>
<dbReference type="SUPFAM" id="SSF55729">
    <property type="entry name" value="Acyl-CoA N-acyltransferases (Nat)"/>
    <property type="match status" value="1"/>
</dbReference>
<dbReference type="Proteomes" id="UP001595665">
    <property type="component" value="Unassembled WGS sequence"/>
</dbReference>
<dbReference type="Gene3D" id="3.40.630.30">
    <property type="match status" value="1"/>
</dbReference>
<proteinExistence type="predicted"/>
<keyword evidence="2" id="KW-0808">Transferase</keyword>